<gene>
    <name evidence="1" type="ORF">LCGC14_0795020</name>
</gene>
<dbReference type="EMBL" id="LAZR01002114">
    <property type="protein sequence ID" value="KKN34305.1"/>
    <property type="molecule type" value="Genomic_DNA"/>
</dbReference>
<dbReference type="SUPFAM" id="SSF102405">
    <property type="entry name" value="MCP/YpsA-like"/>
    <property type="match status" value="1"/>
</dbReference>
<protein>
    <recommendedName>
        <fullName evidence="2">DUF2493 domain-containing protein</fullName>
    </recommendedName>
</protein>
<accession>A0A0F9PRE9</accession>
<evidence type="ECO:0008006" key="2">
    <source>
        <dbReference type="Google" id="ProtNLM"/>
    </source>
</evidence>
<dbReference type="AlphaFoldDB" id="A0A0F9PRE9"/>
<proteinExistence type="predicted"/>
<name>A0A0F9PRE9_9ZZZZ</name>
<sequence>MSFMINQFKSVIYIGIVGSRLRTEKIKIRKILFEKREKHRNIIAVSGGANGIDDDVQWACRTLGIPILIYYPNKDEYKIKGDDIFFERNELIAIKSDYLYGFPLYRRGGTMNTIGHFIRLGKKERLSIID</sequence>
<evidence type="ECO:0000313" key="1">
    <source>
        <dbReference type="EMBL" id="KKN34305.1"/>
    </source>
</evidence>
<organism evidence="1">
    <name type="scientific">marine sediment metagenome</name>
    <dbReference type="NCBI Taxonomy" id="412755"/>
    <lineage>
        <taxon>unclassified sequences</taxon>
        <taxon>metagenomes</taxon>
        <taxon>ecological metagenomes</taxon>
    </lineage>
</organism>
<comment type="caution">
    <text evidence="1">The sequence shown here is derived from an EMBL/GenBank/DDBJ whole genome shotgun (WGS) entry which is preliminary data.</text>
</comment>
<reference evidence="1" key="1">
    <citation type="journal article" date="2015" name="Nature">
        <title>Complex archaea that bridge the gap between prokaryotes and eukaryotes.</title>
        <authorList>
            <person name="Spang A."/>
            <person name="Saw J.H."/>
            <person name="Jorgensen S.L."/>
            <person name="Zaremba-Niedzwiedzka K."/>
            <person name="Martijn J."/>
            <person name="Lind A.E."/>
            <person name="van Eijk R."/>
            <person name="Schleper C."/>
            <person name="Guy L."/>
            <person name="Ettema T.J."/>
        </authorList>
    </citation>
    <scope>NUCLEOTIDE SEQUENCE</scope>
</reference>